<keyword evidence="2" id="KW-1185">Reference proteome</keyword>
<comment type="caution">
    <text evidence="1">The sequence shown here is derived from an EMBL/GenBank/DDBJ whole genome shotgun (WGS) entry which is preliminary data.</text>
</comment>
<dbReference type="Proteomes" id="UP000814033">
    <property type="component" value="Unassembled WGS sequence"/>
</dbReference>
<dbReference type="EMBL" id="MU275976">
    <property type="protein sequence ID" value="KAI0044635.1"/>
    <property type="molecule type" value="Genomic_DNA"/>
</dbReference>
<organism evidence="1 2">
    <name type="scientific">Auriscalpium vulgare</name>
    <dbReference type="NCBI Taxonomy" id="40419"/>
    <lineage>
        <taxon>Eukaryota</taxon>
        <taxon>Fungi</taxon>
        <taxon>Dikarya</taxon>
        <taxon>Basidiomycota</taxon>
        <taxon>Agaricomycotina</taxon>
        <taxon>Agaricomycetes</taxon>
        <taxon>Russulales</taxon>
        <taxon>Auriscalpiaceae</taxon>
        <taxon>Auriscalpium</taxon>
    </lineage>
</organism>
<reference evidence="1" key="2">
    <citation type="journal article" date="2022" name="New Phytol.">
        <title>Evolutionary transition to the ectomycorrhizal habit in the genomes of a hyperdiverse lineage of mushroom-forming fungi.</title>
        <authorList>
            <person name="Looney B."/>
            <person name="Miyauchi S."/>
            <person name="Morin E."/>
            <person name="Drula E."/>
            <person name="Courty P.E."/>
            <person name="Kohler A."/>
            <person name="Kuo A."/>
            <person name="LaButti K."/>
            <person name="Pangilinan J."/>
            <person name="Lipzen A."/>
            <person name="Riley R."/>
            <person name="Andreopoulos W."/>
            <person name="He G."/>
            <person name="Johnson J."/>
            <person name="Nolan M."/>
            <person name="Tritt A."/>
            <person name="Barry K.W."/>
            <person name="Grigoriev I.V."/>
            <person name="Nagy L.G."/>
            <person name="Hibbett D."/>
            <person name="Henrissat B."/>
            <person name="Matheny P.B."/>
            <person name="Labbe J."/>
            <person name="Martin F.M."/>
        </authorList>
    </citation>
    <scope>NUCLEOTIDE SEQUENCE</scope>
    <source>
        <strain evidence="1">FP105234-sp</strain>
    </source>
</reference>
<sequence length="648" mass="68484">MSTETQQSDPFLAHLVAVLSIYELGGSTAPVPRYDGPSDGQIEHILRAVDAMARRMFTAEETVASLKASDDTTDAVTDAVTDAKASSTSNSAPSGSPFVVPPGPVPAAAFESDTSAAEELKLLKAQVLDVLRVCNAVATGDLSQKITAPVQGVVVVQLKDVINKMVDRLAEFAKEVTRVNQEVGTEGKPGGQALVTDVEGTWKDITDVVNKLVANLTIQVRSIANVTKAVAAGDLSKEIDVDARGEILGLKNTVNGMVVQLRVLTAEVSNVTLEVGSQGIFGGQAHVPGVEGVWLELTRNVNRMCSNLTDQVRSVAGVTTAVAKGDFTRKIEIQVGGEMATLTTTLNTMVDQLSTFASEVTQVILEVGTQGVFAGQANVEGVQGTWADLTRNVNKMARNLTDQVRSISKVTKAVALGDLSQTVDVDVQGEMLDLKMTVNSMVAQLSTLANEVKRVTLEVGTEGILGCQVTVPDVQGMWKVLGDHVNLMAMNLTNQVRSIAEVTKVVANGDLTKKIEVDARGEMLDLKETVNGMTESLSVLADEVTRVAREVGTEGRLGGQANVANVSGTWKDLIDDVNTMTTNLTTQVRTIAIATTAVAAGDFTQKVTGVSVHGEILDLVNKINDMIDQLGSYASEVKTVGREVGTEG</sequence>
<evidence type="ECO:0000313" key="2">
    <source>
        <dbReference type="Proteomes" id="UP000814033"/>
    </source>
</evidence>
<proteinExistence type="predicted"/>
<protein>
    <submittedName>
        <fullName evidence="1">Uncharacterized protein</fullName>
    </submittedName>
</protein>
<accession>A0ACB8RL27</accession>
<evidence type="ECO:0000313" key="1">
    <source>
        <dbReference type="EMBL" id="KAI0044635.1"/>
    </source>
</evidence>
<reference evidence="1" key="1">
    <citation type="submission" date="2021-02" db="EMBL/GenBank/DDBJ databases">
        <authorList>
            <consortium name="DOE Joint Genome Institute"/>
            <person name="Ahrendt S."/>
            <person name="Looney B.P."/>
            <person name="Miyauchi S."/>
            <person name="Morin E."/>
            <person name="Drula E."/>
            <person name="Courty P.E."/>
            <person name="Chicoki N."/>
            <person name="Fauchery L."/>
            <person name="Kohler A."/>
            <person name="Kuo A."/>
            <person name="Labutti K."/>
            <person name="Pangilinan J."/>
            <person name="Lipzen A."/>
            <person name="Riley R."/>
            <person name="Andreopoulos W."/>
            <person name="He G."/>
            <person name="Johnson J."/>
            <person name="Barry K.W."/>
            <person name="Grigoriev I.V."/>
            <person name="Nagy L."/>
            <person name="Hibbett D."/>
            <person name="Henrissat B."/>
            <person name="Matheny P.B."/>
            <person name="Labbe J."/>
            <person name="Martin F."/>
        </authorList>
    </citation>
    <scope>NUCLEOTIDE SEQUENCE</scope>
    <source>
        <strain evidence="1">FP105234-sp</strain>
    </source>
</reference>
<gene>
    <name evidence="1" type="ORF">FA95DRAFT_1544784</name>
</gene>
<name>A0ACB8RL27_9AGAM</name>